<proteinExistence type="predicted"/>
<organism evidence="2 3">
    <name type="scientific">Strongylus vulgaris</name>
    <name type="common">Blood worm</name>
    <dbReference type="NCBI Taxonomy" id="40348"/>
    <lineage>
        <taxon>Eukaryota</taxon>
        <taxon>Metazoa</taxon>
        <taxon>Ecdysozoa</taxon>
        <taxon>Nematoda</taxon>
        <taxon>Chromadorea</taxon>
        <taxon>Rhabditida</taxon>
        <taxon>Rhabditina</taxon>
        <taxon>Rhabditomorpha</taxon>
        <taxon>Strongyloidea</taxon>
        <taxon>Strongylidae</taxon>
        <taxon>Strongylus</taxon>
    </lineage>
</organism>
<gene>
    <name evidence="2" type="ORF">SVUK_LOCUS4455</name>
</gene>
<evidence type="ECO:0000313" key="2">
    <source>
        <dbReference type="EMBL" id="VDM69457.1"/>
    </source>
</evidence>
<dbReference type="Proteomes" id="UP000270094">
    <property type="component" value="Unassembled WGS sequence"/>
</dbReference>
<feature type="region of interest" description="Disordered" evidence="1">
    <location>
        <begin position="37"/>
        <end position="72"/>
    </location>
</feature>
<sequence length="72" mass="7911">MATSLAVLPGFINRQCFEVETIFQFFPSIPLLPAMTGRADGEKEEEISKEGSDLRGEDRGVNVTLPVVEKAQ</sequence>
<reference evidence="2 3" key="1">
    <citation type="submission" date="2018-11" db="EMBL/GenBank/DDBJ databases">
        <authorList>
            <consortium name="Pathogen Informatics"/>
        </authorList>
    </citation>
    <scope>NUCLEOTIDE SEQUENCE [LARGE SCALE GENOMIC DNA]</scope>
</reference>
<dbReference type="AlphaFoldDB" id="A0A3P7IZ02"/>
<dbReference type="EMBL" id="UYYB01012302">
    <property type="protein sequence ID" value="VDM69457.1"/>
    <property type="molecule type" value="Genomic_DNA"/>
</dbReference>
<evidence type="ECO:0000313" key="3">
    <source>
        <dbReference type="Proteomes" id="UP000270094"/>
    </source>
</evidence>
<evidence type="ECO:0000256" key="1">
    <source>
        <dbReference type="SAM" id="MobiDB-lite"/>
    </source>
</evidence>
<accession>A0A3P7IZ02</accession>
<name>A0A3P7IZ02_STRVU</name>
<feature type="compositionally biased region" description="Basic and acidic residues" evidence="1">
    <location>
        <begin position="46"/>
        <end position="60"/>
    </location>
</feature>
<keyword evidence="3" id="KW-1185">Reference proteome</keyword>
<protein>
    <submittedName>
        <fullName evidence="2">Uncharacterized protein</fullName>
    </submittedName>
</protein>